<dbReference type="RefSeq" id="WP_016571564.1">
    <property type="nucleotide sequence ID" value="NZ_BHXC01000007.1"/>
</dbReference>
<dbReference type="SUPFAM" id="SSF53850">
    <property type="entry name" value="Periplasmic binding protein-like II"/>
    <property type="match status" value="1"/>
</dbReference>
<reference evidence="2 3" key="1">
    <citation type="journal article" date="2019" name="Microbiol. Resour. Announc.">
        <title>Draft Genome Sequence of the Most Traditional epsilon-Poly-l-Lysine Producer, Streptomyces albulus NBRC14147.</title>
        <authorList>
            <person name="Yamanaka K."/>
            <person name="Hamano Y."/>
        </authorList>
    </citation>
    <scope>NUCLEOTIDE SEQUENCE [LARGE SCALE GENOMIC DNA]</scope>
    <source>
        <strain evidence="2 3">NBRC 14147</strain>
    </source>
</reference>
<evidence type="ECO:0000313" key="3">
    <source>
        <dbReference type="Proteomes" id="UP000288351"/>
    </source>
</evidence>
<dbReference type="PANTHER" id="PTHR35936">
    <property type="entry name" value="MEMBRANE-BOUND LYTIC MUREIN TRANSGLYCOSYLASE F"/>
    <property type="match status" value="1"/>
</dbReference>
<dbReference type="PANTHER" id="PTHR35936:SF17">
    <property type="entry name" value="ARGININE-BINDING EXTRACELLULAR PROTEIN ARTP"/>
    <property type="match status" value="1"/>
</dbReference>
<protein>
    <submittedName>
        <fullName evidence="2">Uncharacterized protein</fullName>
    </submittedName>
</protein>
<accession>A0A059W961</accession>
<organism evidence="2 3">
    <name type="scientific">Streptomyces noursei</name>
    <name type="common">Streptomyces albulus</name>
    <dbReference type="NCBI Taxonomy" id="1971"/>
    <lineage>
        <taxon>Bacteria</taxon>
        <taxon>Bacillati</taxon>
        <taxon>Actinomycetota</taxon>
        <taxon>Actinomycetes</taxon>
        <taxon>Kitasatosporales</taxon>
        <taxon>Streptomycetaceae</taxon>
        <taxon>Streptomyces</taxon>
    </lineage>
</organism>
<evidence type="ECO:0000256" key="1">
    <source>
        <dbReference type="ARBA" id="ARBA00022729"/>
    </source>
</evidence>
<dbReference type="STRING" id="68570.DC74_5423"/>
<keyword evidence="1" id="KW-0732">Signal</keyword>
<dbReference type="SMART" id="SM00062">
    <property type="entry name" value="PBPb"/>
    <property type="match status" value="1"/>
</dbReference>
<dbReference type="Pfam" id="PF00497">
    <property type="entry name" value="SBP_bac_3"/>
    <property type="match status" value="1"/>
</dbReference>
<dbReference type="Gene3D" id="3.40.190.10">
    <property type="entry name" value="Periplasmic binding protein-like II"/>
    <property type="match status" value="2"/>
</dbReference>
<dbReference type="CDD" id="cd01004">
    <property type="entry name" value="PBP2_MidA_like"/>
    <property type="match status" value="1"/>
</dbReference>
<name>A0A059W961_STRNR</name>
<dbReference type="EMBL" id="BHXC01000007">
    <property type="protein sequence ID" value="GCB93541.1"/>
    <property type="molecule type" value="Genomic_DNA"/>
</dbReference>
<proteinExistence type="predicted"/>
<dbReference type="eggNOG" id="COG0834">
    <property type="taxonomic scope" value="Bacteria"/>
</dbReference>
<sequence>MTADTTRRAAAGRSGKPVKTVAAIATVTASLLLLSACGDQTDAAIARREAAKNRNPHAPLFSKLPKDVQDKGMLQVGSDITYKPVEFRSNGKVEGIDPDLAAAIGKELGIKLNFNNATFDTLMGGLKSERYDLAMSAMTDTKDRQQGIDSTTGKKIGEGVDFVDYLNVGVSLYTQKGKTKGIDGWETMCGKKLAVQRGTVSHDLAKDKSKACEAGGEQPISIEAFDNDSEAQTRLRTGGVDAVSSDYPVAAYAVKVSGGGNDFQMVGGAPLKAAPYGIAVPKGQEQLRDAIKAAMELVIKNHAYDRVLAKWNVKDAAVKEVQINGGT</sequence>
<evidence type="ECO:0000313" key="2">
    <source>
        <dbReference type="EMBL" id="GCB93541.1"/>
    </source>
</evidence>
<dbReference type="InterPro" id="IPR001638">
    <property type="entry name" value="Solute-binding_3/MltF_N"/>
</dbReference>
<comment type="caution">
    <text evidence="2">The sequence shown here is derived from an EMBL/GenBank/DDBJ whole genome shotgun (WGS) entry which is preliminary data.</text>
</comment>
<gene>
    <name evidence="2" type="ORF">SALB_06325</name>
</gene>
<dbReference type="SMR" id="A0A059W961"/>
<dbReference type="AlphaFoldDB" id="A0A059W961"/>
<dbReference type="Proteomes" id="UP000288351">
    <property type="component" value="Unassembled WGS sequence"/>
</dbReference>